<keyword evidence="9 15" id="KW-0233">DNA recombination</keyword>
<evidence type="ECO:0000256" key="15">
    <source>
        <dbReference type="RuleBase" id="RU363016"/>
    </source>
</evidence>
<keyword evidence="7 15" id="KW-0067">ATP-binding</keyword>
<keyword evidence="8" id="KW-0238">DNA-binding</keyword>
<dbReference type="InterPro" id="IPR004609">
    <property type="entry name" value="ATP-dep_DNA_helicase_RecG"/>
</dbReference>
<dbReference type="GeneID" id="303368237"/>
<dbReference type="RefSeq" id="WP_078931759.1">
    <property type="nucleotide sequence ID" value="NZ_FUXC01000014.1"/>
</dbReference>
<proteinExistence type="inferred from homology"/>
<dbReference type="PANTHER" id="PTHR47964">
    <property type="entry name" value="ATP-DEPENDENT DNA HELICASE HOMOLOG RECG, CHLOROPLASTIC"/>
    <property type="match status" value="1"/>
</dbReference>
<evidence type="ECO:0000259" key="16">
    <source>
        <dbReference type="PROSITE" id="PS51192"/>
    </source>
</evidence>
<evidence type="ECO:0000256" key="9">
    <source>
        <dbReference type="ARBA" id="ARBA00023172"/>
    </source>
</evidence>
<evidence type="ECO:0000256" key="8">
    <source>
        <dbReference type="ARBA" id="ARBA00023125"/>
    </source>
</evidence>
<evidence type="ECO:0000256" key="3">
    <source>
        <dbReference type="ARBA" id="ARBA00022741"/>
    </source>
</evidence>
<dbReference type="InterPro" id="IPR033454">
    <property type="entry name" value="RecG_wedge"/>
</dbReference>
<dbReference type="Gene3D" id="3.40.50.300">
    <property type="entry name" value="P-loop containing nucleotide triphosphate hydrolases"/>
    <property type="match status" value="2"/>
</dbReference>
<evidence type="ECO:0000313" key="19">
    <source>
        <dbReference type="Proteomes" id="UP000190395"/>
    </source>
</evidence>
<comment type="catalytic activity">
    <reaction evidence="14 15">
        <text>ATP + H2O = ADP + phosphate + H(+)</text>
        <dbReference type="Rhea" id="RHEA:13065"/>
        <dbReference type="ChEBI" id="CHEBI:15377"/>
        <dbReference type="ChEBI" id="CHEBI:15378"/>
        <dbReference type="ChEBI" id="CHEBI:30616"/>
        <dbReference type="ChEBI" id="CHEBI:43474"/>
        <dbReference type="ChEBI" id="CHEBI:456216"/>
        <dbReference type="EC" id="5.6.2.4"/>
    </reaction>
</comment>
<evidence type="ECO:0000259" key="17">
    <source>
        <dbReference type="PROSITE" id="PS51194"/>
    </source>
</evidence>
<keyword evidence="11" id="KW-0413">Isomerase</keyword>
<keyword evidence="19" id="KW-1185">Reference proteome</keyword>
<dbReference type="SUPFAM" id="SSF52540">
    <property type="entry name" value="P-loop containing nucleoside triphosphate hydrolases"/>
    <property type="match status" value="1"/>
</dbReference>
<keyword evidence="3 15" id="KW-0547">Nucleotide-binding</keyword>
<evidence type="ECO:0000256" key="14">
    <source>
        <dbReference type="ARBA" id="ARBA00048988"/>
    </source>
</evidence>
<evidence type="ECO:0000256" key="6">
    <source>
        <dbReference type="ARBA" id="ARBA00022806"/>
    </source>
</evidence>
<dbReference type="InterPro" id="IPR027417">
    <property type="entry name" value="P-loop_NTPase"/>
</dbReference>
<protein>
    <recommendedName>
        <fullName evidence="2 15">ATP-dependent DNA helicase RecG</fullName>
        <ecNumber evidence="13 15">5.6.2.4</ecNumber>
    </recommendedName>
</protein>
<keyword evidence="10 15" id="KW-0234">DNA repair</keyword>
<gene>
    <name evidence="18" type="ORF">SAMN02745152_02018</name>
</gene>
<keyword evidence="6 15" id="KW-0347">Helicase</keyword>
<dbReference type="GO" id="GO:0016887">
    <property type="term" value="F:ATP hydrolysis activity"/>
    <property type="evidence" value="ECO:0007669"/>
    <property type="project" value="RHEA"/>
</dbReference>
<dbReference type="SUPFAM" id="SSF50249">
    <property type="entry name" value="Nucleic acid-binding proteins"/>
    <property type="match status" value="1"/>
</dbReference>
<dbReference type="NCBIfam" id="TIGR00643">
    <property type="entry name" value="recG"/>
    <property type="match status" value="1"/>
</dbReference>
<evidence type="ECO:0000256" key="4">
    <source>
        <dbReference type="ARBA" id="ARBA00022763"/>
    </source>
</evidence>
<dbReference type="PANTHER" id="PTHR47964:SF1">
    <property type="entry name" value="ATP-DEPENDENT DNA HELICASE HOMOLOG RECG, CHLOROPLASTIC"/>
    <property type="match status" value="1"/>
</dbReference>
<evidence type="ECO:0000256" key="7">
    <source>
        <dbReference type="ARBA" id="ARBA00022840"/>
    </source>
</evidence>
<sequence>MKISEIKNSISALSGVGKKTAELFSRLNIFTVGDLLQFYPRTYDDRTKKIVLKDSLKISKVHTIAKVTGHEWFGYGNMKTLKIIITDGTASAELVAFNRPFLEKTLPQGAIIAVTGKFEAKFGKLQSSSFEAQKIADEGNLTDYENTMPPESKIFPVYSLTEGLSQKIVRKAVNSAISQFALGIEDDLPEYLVSQNHLLHKRDAIKLIHNPQNSAEYNEARKTLVYEEFFFFQCAIARQSIEHRGFLPSIELLPQNSDQKQPQISDEQFTKSLSPRQKQYLNRLPFNPTKDQKNVIYQMNRDIDKSYETSPLVSKKQKQRQFSMRVLLQGDVGSGKTLVSFFAALRVIDYGSQAALMAPTEILSRQHAENAAKELEALNVSVAYLTGNVNAKGRIQLLTALKEGKINLVIGTHALFSKNVQYKDLALAIIDEQHRFGVMQRSAILDKARTSSDAKLTEPNLLMMSATPIPQTLALTAFGDLDILTIRTMPEGRKPIQTYLTKEGNESNAYEAVRTELKKGHQAYFVYPAIGLNEAQEENFSENNDFSANEELFEESGQKKQALKAAEDAFNFLQTQVYPEYKCALIHGKISEDEQAQILEDFKNGKINILVATTVVEVGVNVPNASCMVIEQADRFGLAALHQLRGRVGRGSEQSYCFLIYSKNITENGIARMKAIRQTNDGFAIAEEDLKLRGPGEITGTAQSGELTFALADLFKDRQIMTKARADAFNYVQSTAK</sequence>
<dbReference type="Pfam" id="PF17191">
    <property type="entry name" value="RecG_wedge"/>
    <property type="match status" value="1"/>
</dbReference>
<evidence type="ECO:0000313" key="18">
    <source>
        <dbReference type="EMBL" id="SKA04052.1"/>
    </source>
</evidence>
<dbReference type="CDD" id="cd04488">
    <property type="entry name" value="RecG_wedge_OBF"/>
    <property type="match status" value="1"/>
</dbReference>
<dbReference type="EC" id="5.6.2.4" evidence="13 15"/>
<comment type="catalytic activity">
    <reaction evidence="12 15">
        <text>Couples ATP hydrolysis with the unwinding of duplex DNA by translocating in the 3'-5' direction.</text>
        <dbReference type="EC" id="5.6.2.4"/>
    </reaction>
</comment>
<comment type="similarity">
    <text evidence="1 15">Belongs to the helicase family. RecG subfamily.</text>
</comment>
<dbReference type="GO" id="GO:0043138">
    <property type="term" value="F:3'-5' DNA helicase activity"/>
    <property type="evidence" value="ECO:0007669"/>
    <property type="project" value="UniProtKB-EC"/>
</dbReference>
<dbReference type="Pfam" id="PF19833">
    <property type="entry name" value="RecG_dom3_C"/>
    <property type="match status" value="1"/>
</dbReference>
<dbReference type="EMBL" id="FUXC01000014">
    <property type="protein sequence ID" value="SKA04052.1"/>
    <property type="molecule type" value="Genomic_DNA"/>
</dbReference>
<evidence type="ECO:0000256" key="5">
    <source>
        <dbReference type="ARBA" id="ARBA00022801"/>
    </source>
</evidence>
<dbReference type="NCBIfam" id="NF008165">
    <property type="entry name" value="PRK10917.1-3"/>
    <property type="match status" value="1"/>
</dbReference>
<dbReference type="SMART" id="SM00487">
    <property type="entry name" value="DEXDc"/>
    <property type="match status" value="1"/>
</dbReference>
<dbReference type="PROSITE" id="PS51192">
    <property type="entry name" value="HELICASE_ATP_BIND_1"/>
    <property type="match status" value="1"/>
</dbReference>
<dbReference type="Gene3D" id="2.40.50.140">
    <property type="entry name" value="Nucleic acid-binding proteins"/>
    <property type="match status" value="1"/>
</dbReference>
<dbReference type="GO" id="GO:0006281">
    <property type="term" value="P:DNA repair"/>
    <property type="evidence" value="ECO:0007669"/>
    <property type="project" value="UniProtKB-UniRule"/>
</dbReference>
<evidence type="ECO:0000256" key="1">
    <source>
        <dbReference type="ARBA" id="ARBA00007504"/>
    </source>
</evidence>
<dbReference type="InterPro" id="IPR011545">
    <property type="entry name" value="DEAD/DEAH_box_helicase_dom"/>
</dbReference>
<dbReference type="PROSITE" id="PS51194">
    <property type="entry name" value="HELICASE_CTER"/>
    <property type="match status" value="1"/>
</dbReference>
<dbReference type="AlphaFoldDB" id="A0A1T4QK14"/>
<keyword evidence="5 15" id="KW-0378">Hydrolase</keyword>
<dbReference type="InterPro" id="IPR012340">
    <property type="entry name" value="NA-bd_OB-fold"/>
</dbReference>
<evidence type="ECO:0000256" key="11">
    <source>
        <dbReference type="ARBA" id="ARBA00023235"/>
    </source>
</evidence>
<organism evidence="18 19">
    <name type="scientific">Treponema berlinense</name>
    <dbReference type="NCBI Taxonomy" id="225004"/>
    <lineage>
        <taxon>Bacteria</taxon>
        <taxon>Pseudomonadati</taxon>
        <taxon>Spirochaetota</taxon>
        <taxon>Spirochaetia</taxon>
        <taxon>Spirochaetales</taxon>
        <taxon>Treponemataceae</taxon>
        <taxon>Treponema</taxon>
    </lineage>
</organism>
<feature type="domain" description="Helicase C-terminal" evidence="17">
    <location>
        <begin position="539"/>
        <end position="691"/>
    </location>
</feature>
<dbReference type="STRING" id="225004.SAMN02745152_02018"/>
<name>A0A1T4QK14_9SPIR</name>
<dbReference type="InterPro" id="IPR001650">
    <property type="entry name" value="Helicase_C-like"/>
</dbReference>
<keyword evidence="4 15" id="KW-0227">DNA damage</keyword>
<dbReference type="Proteomes" id="UP000190395">
    <property type="component" value="Unassembled WGS sequence"/>
</dbReference>
<evidence type="ECO:0000256" key="2">
    <source>
        <dbReference type="ARBA" id="ARBA00017846"/>
    </source>
</evidence>
<evidence type="ECO:0000256" key="12">
    <source>
        <dbReference type="ARBA" id="ARBA00034617"/>
    </source>
</evidence>
<accession>A0A1T4QK14</accession>
<dbReference type="Pfam" id="PF00271">
    <property type="entry name" value="Helicase_C"/>
    <property type="match status" value="1"/>
</dbReference>
<dbReference type="GO" id="GO:0006310">
    <property type="term" value="P:DNA recombination"/>
    <property type="evidence" value="ECO:0007669"/>
    <property type="project" value="UniProtKB-UniRule"/>
</dbReference>
<feature type="domain" description="Helicase ATP-binding" evidence="16">
    <location>
        <begin position="317"/>
        <end position="486"/>
    </location>
</feature>
<dbReference type="OrthoDB" id="9804325at2"/>
<dbReference type="GO" id="GO:0003677">
    <property type="term" value="F:DNA binding"/>
    <property type="evidence" value="ECO:0007669"/>
    <property type="project" value="UniProtKB-KW"/>
</dbReference>
<evidence type="ECO:0000256" key="13">
    <source>
        <dbReference type="ARBA" id="ARBA00034808"/>
    </source>
</evidence>
<dbReference type="GO" id="GO:0005524">
    <property type="term" value="F:ATP binding"/>
    <property type="evidence" value="ECO:0007669"/>
    <property type="project" value="UniProtKB-KW"/>
</dbReference>
<evidence type="ECO:0000256" key="10">
    <source>
        <dbReference type="ARBA" id="ARBA00023204"/>
    </source>
</evidence>
<dbReference type="InterPro" id="IPR045562">
    <property type="entry name" value="RecG_dom3_C"/>
</dbReference>
<dbReference type="SMART" id="SM00490">
    <property type="entry name" value="HELICc"/>
    <property type="match status" value="1"/>
</dbReference>
<dbReference type="InterPro" id="IPR047112">
    <property type="entry name" value="RecG/Mfd"/>
</dbReference>
<dbReference type="InterPro" id="IPR014001">
    <property type="entry name" value="Helicase_ATP-bd"/>
</dbReference>
<dbReference type="Pfam" id="PF00270">
    <property type="entry name" value="DEAD"/>
    <property type="match status" value="1"/>
</dbReference>
<reference evidence="18 19" key="1">
    <citation type="submission" date="2017-02" db="EMBL/GenBank/DDBJ databases">
        <authorList>
            <person name="Peterson S.W."/>
        </authorList>
    </citation>
    <scope>NUCLEOTIDE SEQUENCE [LARGE SCALE GENOMIC DNA]</scope>
    <source>
        <strain evidence="18 19">ATCC BAA-909</strain>
    </source>
</reference>
<comment type="function">
    <text evidence="15">Plays a critical role in recombination and DNA repair. Helps process Holliday junction intermediates to mature products by catalyzing branch migration. Has replication fork regression activity, unwinds stalled or blocked replication forks to make a HJ that can be resolved. Has a DNA unwinding activity characteristic of a DNA helicase with 3'-5' polarity.</text>
</comment>